<sequence length="193" mass="20557">MLGRTHELAAVGAVISTAIVFPVADMTIETATVSLLVAMLGGLTPDIDKPGSKLWSNVPAGGCLSRLINPFFAGGHRHLTHSLLGLVIFGGLMRLLLEVLPLGEAIDTTIVFISFMVAFASHIATDMLTKDGVPLLFPFPLHFGFPPVEFLRMKTNGTAEKVIVVPAIVLLVGAVAYYHRENALALLQLFGAN</sequence>
<dbReference type="InterPro" id="IPR007404">
    <property type="entry name" value="YdjM-like"/>
</dbReference>
<name>A0A1F2UJ91_9ACTN</name>
<proteinExistence type="predicted"/>
<accession>A0A1F2UJ91</accession>
<dbReference type="AlphaFoldDB" id="A0A1F2UJ91"/>
<dbReference type="Pfam" id="PF04307">
    <property type="entry name" value="YdjM"/>
    <property type="match status" value="1"/>
</dbReference>
<dbReference type="PANTHER" id="PTHR35531:SF1">
    <property type="entry name" value="INNER MEMBRANE PROTEIN YBCI-RELATED"/>
    <property type="match status" value="1"/>
</dbReference>
<reference evidence="2 3" key="1">
    <citation type="journal article" date="2016" name="Nat. Commun.">
        <title>Thousands of microbial genomes shed light on interconnected biogeochemical processes in an aquifer system.</title>
        <authorList>
            <person name="Anantharaman K."/>
            <person name="Brown C.T."/>
            <person name="Hug L.A."/>
            <person name="Sharon I."/>
            <person name="Castelle C.J."/>
            <person name="Probst A.J."/>
            <person name="Thomas B.C."/>
            <person name="Singh A."/>
            <person name="Wilkins M.J."/>
            <person name="Karaoz U."/>
            <person name="Brodie E.L."/>
            <person name="Williams K.H."/>
            <person name="Hubbard S.S."/>
            <person name="Banfield J.F."/>
        </authorList>
    </citation>
    <scope>NUCLEOTIDE SEQUENCE [LARGE SCALE GENOMIC DNA]</scope>
</reference>
<comment type="caution">
    <text evidence="2">The sequence shown here is derived from an EMBL/GenBank/DDBJ whole genome shotgun (WGS) entry which is preliminary data.</text>
</comment>
<gene>
    <name evidence="2" type="ORF">A2074_01665</name>
</gene>
<feature type="transmembrane region" description="Helical" evidence="1">
    <location>
        <begin position="162"/>
        <end position="179"/>
    </location>
</feature>
<dbReference type="Proteomes" id="UP000178086">
    <property type="component" value="Unassembled WGS sequence"/>
</dbReference>
<evidence type="ECO:0000256" key="1">
    <source>
        <dbReference type="SAM" id="Phobius"/>
    </source>
</evidence>
<organism evidence="2 3">
    <name type="scientific">Candidatus Aquicultor primus</name>
    <dbReference type="NCBI Taxonomy" id="1797195"/>
    <lineage>
        <taxon>Bacteria</taxon>
        <taxon>Bacillati</taxon>
        <taxon>Actinomycetota</taxon>
        <taxon>Candidatus Aquicultoria</taxon>
        <taxon>Candidatus Aquicultorales</taxon>
        <taxon>Candidatus Aquicultoraceae</taxon>
        <taxon>Candidatus Aquicultor</taxon>
    </lineage>
</organism>
<protein>
    <recommendedName>
        <fullName evidence="4">Metal-dependent hydrolase</fullName>
    </recommendedName>
</protein>
<dbReference type="PANTHER" id="PTHR35531">
    <property type="entry name" value="INNER MEMBRANE PROTEIN YBCI-RELATED"/>
    <property type="match status" value="1"/>
</dbReference>
<evidence type="ECO:0000313" key="2">
    <source>
        <dbReference type="EMBL" id="OFW33072.1"/>
    </source>
</evidence>
<keyword evidence="1" id="KW-0812">Transmembrane</keyword>
<feature type="transmembrane region" description="Helical" evidence="1">
    <location>
        <begin position="109"/>
        <end position="128"/>
    </location>
</feature>
<keyword evidence="1" id="KW-0472">Membrane</keyword>
<evidence type="ECO:0000313" key="3">
    <source>
        <dbReference type="Proteomes" id="UP000178086"/>
    </source>
</evidence>
<keyword evidence="1" id="KW-1133">Transmembrane helix</keyword>
<dbReference type="EMBL" id="MELI01000076">
    <property type="protein sequence ID" value="OFW33072.1"/>
    <property type="molecule type" value="Genomic_DNA"/>
</dbReference>
<evidence type="ECO:0008006" key="4">
    <source>
        <dbReference type="Google" id="ProtNLM"/>
    </source>
</evidence>